<organism evidence="2 3">
    <name type="scientific">Methylobacterium platani</name>
    <dbReference type="NCBI Taxonomy" id="427683"/>
    <lineage>
        <taxon>Bacteria</taxon>
        <taxon>Pseudomonadati</taxon>
        <taxon>Pseudomonadota</taxon>
        <taxon>Alphaproteobacteria</taxon>
        <taxon>Hyphomicrobiales</taxon>
        <taxon>Methylobacteriaceae</taxon>
        <taxon>Methylobacterium</taxon>
    </lineage>
</organism>
<name>A0A179SH31_9HYPH</name>
<reference evidence="2 3" key="1">
    <citation type="submission" date="2016-04" db="EMBL/GenBank/DDBJ databases">
        <authorList>
            <person name="Evans L.H."/>
            <person name="Alamgir A."/>
            <person name="Owens N."/>
            <person name="Weber N.D."/>
            <person name="Virtaneva K."/>
            <person name="Barbian K."/>
            <person name="Babar A."/>
            <person name="Rosenke K."/>
        </authorList>
    </citation>
    <scope>NUCLEOTIDE SEQUENCE [LARGE SCALE GENOMIC DNA]</scope>
    <source>
        <strain evidence="2 3">PMB02</strain>
    </source>
</reference>
<feature type="signal peptide" evidence="1">
    <location>
        <begin position="1"/>
        <end position="19"/>
    </location>
</feature>
<dbReference type="Proteomes" id="UP000078316">
    <property type="component" value="Unassembled WGS sequence"/>
</dbReference>
<dbReference type="AlphaFoldDB" id="A0A179SH31"/>
<keyword evidence="1" id="KW-0732">Signal</keyword>
<dbReference type="RefSeq" id="WP_048434171.1">
    <property type="nucleotide sequence ID" value="NZ_LWHQ01000015.1"/>
</dbReference>
<comment type="caution">
    <text evidence="2">The sequence shown here is derived from an EMBL/GenBank/DDBJ whole genome shotgun (WGS) entry which is preliminary data.</text>
</comment>
<evidence type="ECO:0000256" key="1">
    <source>
        <dbReference type="SAM" id="SignalP"/>
    </source>
</evidence>
<evidence type="ECO:0000313" key="2">
    <source>
        <dbReference type="EMBL" id="OAS25808.1"/>
    </source>
</evidence>
<sequence>MIRSVVLIAAALVPAVALAAPRTREPAPVGPLVPGLPGYDCRMWTPFDHDAVGPYPRPGARPVRAASGWGRTAYGYGTGGASASGAVAFPADSVAECDIGELTVGRAGLDILPR</sequence>
<gene>
    <name evidence="2" type="ORF">A5481_08210</name>
</gene>
<accession>A0A179SH31</accession>
<evidence type="ECO:0000313" key="3">
    <source>
        <dbReference type="Proteomes" id="UP000078316"/>
    </source>
</evidence>
<feature type="chain" id="PRO_5008106051" evidence="1">
    <location>
        <begin position="20"/>
        <end position="114"/>
    </location>
</feature>
<dbReference type="EMBL" id="LWHQ01000015">
    <property type="protein sequence ID" value="OAS25808.1"/>
    <property type="molecule type" value="Genomic_DNA"/>
</dbReference>
<dbReference type="OrthoDB" id="7998467at2"/>
<protein>
    <submittedName>
        <fullName evidence="2">Uncharacterized protein</fullName>
    </submittedName>
</protein>
<proteinExistence type="predicted"/>